<dbReference type="InterPro" id="IPR001602">
    <property type="entry name" value="UPF0047_YjbQ-like"/>
</dbReference>
<comment type="caution">
    <text evidence="2">The sequence shown here is derived from an EMBL/GenBank/DDBJ whole genome shotgun (WGS) entry which is preliminary data.</text>
</comment>
<evidence type="ECO:0000313" key="3">
    <source>
        <dbReference type="Proteomes" id="UP000297834"/>
    </source>
</evidence>
<keyword evidence="3" id="KW-1185">Reference proteome</keyword>
<dbReference type="PANTHER" id="PTHR30615:SF8">
    <property type="entry name" value="UPF0047 PROTEIN C4A8.02C"/>
    <property type="match status" value="1"/>
</dbReference>
<accession>A0A4Y7XAN2</accession>
<proteinExistence type="inferred from homology"/>
<dbReference type="PANTHER" id="PTHR30615">
    <property type="entry name" value="UNCHARACTERIZED PROTEIN YJBQ-RELATED"/>
    <property type="match status" value="1"/>
</dbReference>
<dbReference type="SUPFAM" id="SSF111038">
    <property type="entry name" value="YjbQ-like"/>
    <property type="match status" value="1"/>
</dbReference>
<protein>
    <submittedName>
        <fullName evidence="2">YjbQ family protein</fullName>
    </submittedName>
</protein>
<organism evidence="2 3">
    <name type="scientific">Alkanindiges illinoisensis</name>
    <dbReference type="NCBI Taxonomy" id="197183"/>
    <lineage>
        <taxon>Bacteria</taxon>
        <taxon>Pseudomonadati</taxon>
        <taxon>Pseudomonadota</taxon>
        <taxon>Gammaproteobacteria</taxon>
        <taxon>Moraxellales</taxon>
        <taxon>Moraxellaceae</taxon>
        <taxon>Alkanindiges</taxon>
    </lineage>
</organism>
<name>A0A4Y7XAN2_9GAMM</name>
<dbReference type="AlphaFoldDB" id="A0A4Y7XAN2"/>
<comment type="similarity">
    <text evidence="1">Belongs to the UPF0047 family.</text>
</comment>
<gene>
    <name evidence="2" type="ORF">E2B99_10735</name>
</gene>
<dbReference type="STRING" id="1120977.GCA_000619845_01920"/>
<dbReference type="Gene3D" id="2.60.120.460">
    <property type="entry name" value="YjbQ-like"/>
    <property type="match status" value="1"/>
</dbReference>
<dbReference type="Proteomes" id="UP000297834">
    <property type="component" value="Unassembled WGS sequence"/>
</dbReference>
<dbReference type="Pfam" id="PF01894">
    <property type="entry name" value="YjbQ"/>
    <property type="match status" value="1"/>
</dbReference>
<evidence type="ECO:0000313" key="2">
    <source>
        <dbReference type="EMBL" id="TEU25085.1"/>
    </source>
</evidence>
<evidence type="ECO:0000256" key="1">
    <source>
        <dbReference type="ARBA" id="ARBA00005534"/>
    </source>
</evidence>
<dbReference type="PIRSF" id="PIRSF004681">
    <property type="entry name" value="UCP004681"/>
    <property type="match status" value="1"/>
</dbReference>
<dbReference type="OrthoDB" id="9801725at2"/>
<dbReference type="EMBL" id="SNTY01000047">
    <property type="protein sequence ID" value="TEU25085.1"/>
    <property type="molecule type" value="Genomic_DNA"/>
</dbReference>
<dbReference type="NCBIfam" id="TIGR00149">
    <property type="entry name" value="TIGR00149_YjbQ"/>
    <property type="match status" value="1"/>
</dbReference>
<dbReference type="InterPro" id="IPR035917">
    <property type="entry name" value="YjbQ-like_sf"/>
</dbReference>
<reference evidence="2 3" key="1">
    <citation type="submission" date="2019-03" db="EMBL/GenBank/DDBJ databases">
        <title>Alkanindiges illinoisensis: a potential pathogenic isolated from ascites of a gastric cancer patient with abdominal metastasis.</title>
        <authorList>
            <person name="Hu X."/>
            <person name="Yang B."/>
            <person name="Yan X."/>
            <person name="Lin L."/>
            <person name="Zhao H."/>
            <person name="Zhou F."/>
            <person name="Su B."/>
            <person name="Chen J."/>
            <person name="Rui Y."/>
            <person name="Wang Q."/>
            <person name="Zheng L."/>
        </authorList>
    </citation>
    <scope>NUCLEOTIDE SEQUENCE [LARGE SCALE GENOMIC DNA]</scope>
    <source>
        <strain evidence="2 3">NFYY 23406</strain>
    </source>
</reference>
<sequence length="144" mass="16459">MQWQQKEISLKARPRGFHLVTHEIVQQLPELAQFELGLLHLWIQHTSASLSINENADPDVRLDFESFFNRLVPESEPYYRHNDEGPDDLPAHFKSSLLGCELTIPIRQGGLKMGTWQGIYLGEHRNQAGSRQIVATLQGQTKSE</sequence>